<dbReference type="OrthoDB" id="415359at2759"/>
<feature type="compositionally biased region" description="Low complexity" evidence="1">
    <location>
        <begin position="426"/>
        <end position="453"/>
    </location>
</feature>
<evidence type="ECO:0000313" key="4">
    <source>
        <dbReference type="Proteomes" id="UP001150569"/>
    </source>
</evidence>
<dbReference type="PANTHER" id="PTHR16525:SF0">
    <property type="entry name" value="PROTEIN C12ORF4"/>
    <property type="match status" value="1"/>
</dbReference>
<feature type="region of interest" description="Disordered" evidence="1">
    <location>
        <begin position="318"/>
        <end position="347"/>
    </location>
</feature>
<name>A0A9W8DXY9_9FUNG</name>
<dbReference type="PANTHER" id="PTHR16525">
    <property type="entry name" value="PROTEIN C12ORF4"/>
    <property type="match status" value="1"/>
</dbReference>
<feature type="region of interest" description="Disordered" evidence="1">
    <location>
        <begin position="421"/>
        <end position="464"/>
    </location>
</feature>
<reference evidence="3" key="1">
    <citation type="submission" date="2022-07" db="EMBL/GenBank/DDBJ databases">
        <title>Phylogenomic reconstructions and comparative analyses of Kickxellomycotina fungi.</title>
        <authorList>
            <person name="Reynolds N.K."/>
            <person name="Stajich J.E."/>
            <person name="Barry K."/>
            <person name="Grigoriev I.V."/>
            <person name="Crous P."/>
            <person name="Smith M.E."/>
        </authorList>
    </citation>
    <scope>NUCLEOTIDE SEQUENCE</scope>
    <source>
        <strain evidence="3">RSA 861</strain>
    </source>
</reference>
<dbReference type="Proteomes" id="UP001150569">
    <property type="component" value="Unassembled WGS sequence"/>
</dbReference>
<protein>
    <recommendedName>
        <fullName evidence="2">UBA domain-containing protein</fullName>
    </recommendedName>
</protein>
<dbReference type="SMART" id="SM00165">
    <property type="entry name" value="UBA"/>
    <property type="match status" value="1"/>
</dbReference>
<feature type="compositionally biased region" description="Gly residues" evidence="1">
    <location>
        <begin position="951"/>
        <end position="963"/>
    </location>
</feature>
<keyword evidence="4" id="KW-1185">Reference proteome</keyword>
<evidence type="ECO:0000259" key="2">
    <source>
        <dbReference type="PROSITE" id="PS50030"/>
    </source>
</evidence>
<dbReference type="CDD" id="cd14270">
    <property type="entry name" value="UBA"/>
    <property type="match status" value="1"/>
</dbReference>
<sequence length="999" mass="108190">MPYTVAPRDLTVLFPSLTVDQPCLAANDPFEFHINATLEDDSECPPAGVVVGVSRSPSDRVEGEPGNGTALETPPSFLAELRVQAAALTIKQNQLVLDVVQQFLTKYCIPAYLHGRLHGLVQACLEATVKAARQTTLQALVPQPPLAPALARQYLATAPRDPKTALHDPFPEAYAAITRAPLPELFDTLLEIEAYNATVMERLWAEKARFCQPTRPQRRRRRDPAPNLTDSLLQGYLSNIDNPATLDFVWDKLLEETRQVQRSDYRTLVTALYRNYQIQITDRADDPTQPGPAPGARSVVARALAQLTQLLDLTTLRPLEPPSPTLPDAVALNKSMPSDPSADGDEQLDYDSFCRQYALQIHALTEMGFEREQSITSLQLYQGDMDRAVNVLVTKPDIINFHRQKSPRALSIMAHLYAGSDESGGSSPSVATFSPTASASPFPSNPVSGTATPQGGGGSLGPLASPMLPNGEAFVPLDDTRVPARSIEPMETIQKSPTLADSALILTSPGSPVVVGIGTTTTETAPTTEPVTPAPCSKELRQRADRFALYTDGEAAVQLALTLMRLSRAWINRLRVQLATTGTQTPPPRPWFRLNATPVTSKRPSFTVDPPALSTDTTTDSISPPEVGDQDDDYDDGTEDVAAAVAEELQHMSFLDDFSISMGKPVPLTHHLRLSAQHLDTFLRFPGHPAQATAVRAQTATSIYSPALHALVLVLTPQDWDNTTAVPSNTTTVDDPEVRCYYLGNTANRQFFGHCHRSTDYHFPSVQAQLGRVHRQLAAANRTVRPGDVFITRHSNLPMVHVVFHLVLDAPPVWAKSTTTATTSGMFSQQTVECQGLVRILDATTRHKIQTLTLTPHLLADPAALLVDSDTTLAAPVSPETYLRRRCDMVYKCVKGFLTSYTQGLLANREPVDTSRSGSSGDAKRPDRRGGSAKVAGGAWASTSRGRSGSSSGGGGGAEGGNGLVTPDGMTIQFLVPGNVTEVEFNEYRSGMLGIFRVD</sequence>
<dbReference type="AlphaFoldDB" id="A0A9W8DXY9"/>
<dbReference type="Gene3D" id="1.10.8.10">
    <property type="entry name" value="DNA helicase RuvA subunit, C-terminal domain"/>
    <property type="match status" value="1"/>
</dbReference>
<dbReference type="SUPFAM" id="SSF46934">
    <property type="entry name" value="UBA-like"/>
    <property type="match status" value="1"/>
</dbReference>
<dbReference type="GO" id="GO:0005737">
    <property type="term" value="C:cytoplasm"/>
    <property type="evidence" value="ECO:0007669"/>
    <property type="project" value="TreeGrafter"/>
</dbReference>
<dbReference type="InterPro" id="IPR015940">
    <property type="entry name" value="UBA"/>
</dbReference>
<gene>
    <name evidence="3" type="ORF">IWQ60_001808</name>
</gene>
<dbReference type="InterPro" id="IPR019311">
    <property type="entry name" value="Fy-3"/>
</dbReference>
<feature type="region of interest" description="Disordered" evidence="1">
    <location>
        <begin position="600"/>
        <end position="636"/>
    </location>
</feature>
<accession>A0A9W8DXY9</accession>
<dbReference type="EMBL" id="JANBPT010000062">
    <property type="protein sequence ID" value="KAJ1928708.1"/>
    <property type="molecule type" value="Genomic_DNA"/>
</dbReference>
<dbReference type="Pfam" id="PF10154">
    <property type="entry name" value="Fy-3"/>
    <property type="match status" value="1"/>
</dbReference>
<evidence type="ECO:0000313" key="3">
    <source>
        <dbReference type="EMBL" id="KAJ1928708.1"/>
    </source>
</evidence>
<proteinExistence type="predicted"/>
<comment type="caution">
    <text evidence="3">The sequence shown here is derived from an EMBL/GenBank/DDBJ whole genome shotgun (WGS) entry which is preliminary data.</text>
</comment>
<feature type="domain" description="UBA" evidence="2">
    <location>
        <begin position="343"/>
        <end position="395"/>
    </location>
</feature>
<feature type="region of interest" description="Disordered" evidence="1">
    <location>
        <begin position="909"/>
        <end position="964"/>
    </location>
</feature>
<evidence type="ECO:0000256" key="1">
    <source>
        <dbReference type="SAM" id="MobiDB-lite"/>
    </source>
</evidence>
<dbReference type="InterPro" id="IPR009060">
    <property type="entry name" value="UBA-like_sf"/>
</dbReference>
<dbReference type="PROSITE" id="PS50030">
    <property type="entry name" value="UBA"/>
    <property type="match status" value="1"/>
</dbReference>
<organism evidence="3 4">
    <name type="scientific">Tieghemiomyces parasiticus</name>
    <dbReference type="NCBI Taxonomy" id="78921"/>
    <lineage>
        <taxon>Eukaryota</taxon>
        <taxon>Fungi</taxon>
        <taxon>Fungi incertae sedis</taxon>
        <taxon>Zoopagomycota</taxon>
        <taxon>Kickxellomycotina</taxon>
        <taxon>Dimargaritomycetes</taxon>
        <taxon>Dimargaritales</taxon>
        <taxon>Dimargaritaceae</taxon>
        <taxon>Tieghemiomyces</taxon>
    </lineage>
</organism>
<feature type="compositionally biased region" description="Low complexity" evidence="1">
    <location>
        <begin position="936"/>
        <end position="950"/>
    </location>
</feature>